<proteinExistence type="predicted"/>
<sequence length="653" mass="72459">MTRSFISAILGGIIIFVRRYLIDFIFPESSLLGGFFYWLLGTIGSLLIFWLCISFAWNLGSRTYGRRVTNYLGGILAVTSAFWCYFAVSGKVPEALNQALLIGWIVQICARIRLKKPVPTAKAQQISVEDVYVLVSRQLDEAFRIANTWPRSAVVEFASMVVNPDAHRGRLTEELKVERMLTSKTGRQAVHHSNVGLDEKYSPGSSGDESKVKEPVYLPVLYPMKGQLYDGMKISVEGADSVESLSFHQSQVRYLAVIIVLFREAYDLPEEFNEWGEEFVTKFSTLVSKFMVPANLLLTVEQVEDCQSALEACFASSSKHPGAHASAKFMAQTCIERYAIILCVERQEWYDITYEYVLDTRQLLPPRSLKFSELSLKRAWRSLTAPAGFIVIPLSRAHTCSSFHLEMTIPSGSYIGATTVVNEDGSIEERSSYPAMLGQGPYVRLPTLGLSRAHLYLRSSRLFASSVGHAREVRFNVYEKPYGSDLLAMLWLIVVVGISAVAKQTLLEGKGETSNILAFSIAFPLMLTTAVTVFTARAKNSLNVSVTAVALSFSGAALLVWEVSMFVGGLVTKDSAIRLRLLSDGLWTVLLAVGLCLALLASAIFVIRITRFGWFYMLCAYGSRKRILGDQPPGALEDPGDLDQGGERQYVDQ</sequence>
<comment type="caution">
    <text evidence="3">The sequence shown here is derived from an EMBL/GenBank/DDBJ whole genome shotgun (WGS) entry which is preliminary data.</text>
</comment>
<feature type="region of interest" description="Disordered" evidence="1">
    <location>
        <begin position="632"/>
        <end position="653"/>
    </location>
</feature>
<evidence type="ECO:0000313" key="3">
    <source>
        <dbReference type="EMBL" id="MDV6262608.1"/>
    </source>
</evidence>
<organism evidence="3 4">
    <name type="scientific">Rhodococcoides yunnanense</name>
    <dbReference type="NCBI Taxonomy" id="278209"/>
    <lineage>
        <taxon>Bacteria</taxon>
        <taxon>Bacillati</taxon>
        <taxon>Actinomycetota</taxon>
        <taxon>Actinomycetes</taxon>
        <taxon>Mycobacteriales</taxon>
        <taxon>Nocardiaceae</taxon>
        <taxon>Rhodococcoides</taxon>
    </lineage>
</organism>
<protein>
    <submittedName>
        <fullName evidence="3">Uncharacterized protein</fullName>
    </submittedName>
</protein>
<keyword evidence="4" id="KW-1185">Reference proteome</keyword>
<feature type="transmembrane region" description="Helical" evidence="2">
    <location>
        <begin position="95"/>
        <end position="114"/>
    </location>
</feature>
<feature type="region of interest" description="Disordered" evidence="1">
    <location>
        <begin position="186"/>
        <end position="210"/>
    </location>
</feature>
<feature type="transmembrane region" description="Helical" evidence="2">
    <location>
        <begin position="514"/>
        <end position="534"/>
    </location>
</feature>
<feature type="transmembrane region" description="Helical" evidence="2">
    <location>
        <begin position="71"/>
        <end position="89"/>
    </location>
</feature>
<gene>
    <name evidence="3" type="ORF">R3P96_14815</name>
</gene>
<keyword evidence="2" id="KW-0812">Transmembrane</keyword>
<keyword evidence="2" id="KW-1133">Transmembrane helix</keyword>
<feature type="transmembrane region" description="Helical" evidence="2">
    <location>
        <begin position="482"/>
        <end position="502"/>
    </location>
</feature>
<name>A0ABU4BEK1_9NOCA</name>
<dbReference type="EMBL" id="JAWLJX010000004">
    <property type="protein sequence ID" value="MDV6262608.1"/>
    <property type="molecule type" value="Genomic_DNA"/>
</dbReference>
<feature type="transmembrane region" description="Helical" evidence="2">
    <location>
        <begin position="35"/>
        <end position="59"/>
    </location>
</feature>
<dbReference type="RefSeq" id="WP_317564955.1">
    <property type="nucleotide sequence ID" value="NZ_JAWLJX010000004.1"/>
</dbReference>
<evidence type="ECO:0000256" key="1">
    <source>
        <dbReference type="SAM" id="MobiDB-lite"/>
    </source>
</evidence>
<dbReference type="Proteomes" id="UP001185755">
    <property type="component" value="Unassembled WGS sequence"/>
</dbReference>
<evidence type="ECO:0000313" key="4">
    <source>
        <dbReference type="Proteomes" id="UP001185755"/>
    </source>
</evidence>
<evidence type="ECO:0000256" key="2">
    <source>
        <dbReference type="SAM" id="Phobius"/>
    </source>
</evidence>
<reference evidence="3 4" key="1">
    <citation type="submission" date="2023-10" db="EMBL/GenBank/DDBJ databases">
        <title>Development of a sustainable strategy for remediation of hydrocarbon-contaminated territories based on the waste exchange concept.</title>
        <authorList>
            <person name="Krivoruchko A."/>
        </authorList>
    </citation>
    <scope>NUCLEOTIDE SEQUENCE [LARGE SCALE GENOMIC DNA]</scope>
    <source>
        <strain evidence="3 4">IEGM 1323</strain>
    </source>
</reference>
<feature type="transmembrane region" description="Helical" evidence="2">
    <location>
        <begin position="587"/>
        <end position="607"/>
    </location>
</feature>
<keyword evidence="2" id="KW-0472">Membrane</keyword>
<accession>A0ABU4BEK1</accession>
<feature type="transmembrane region" description="Helical" evidence="2">
    <location>
        <begin position="546"/>
        <end position="567"/>
    </location>
</feature>